<protein>
    <submittedName>
        <fullName evidence="2">Uncharacterized protein</fullName>
    </submittedName>
</protein>
<feature type="transmembrane region" description="Helical" evidence="1">
    <location>
        <begin position="136"/>
        <end position="155"/>
    </location>
</feature>
<evidence type="ECO:0000313" key="2">
    <source>
        <dbReference type="EMBL" id="BDE94802.1"/>
    </source>
</evidence>
<evidence type="ECO:0000313" key="3">
    <source>
        <dbReference type="Proteomes" id="UP001320544"/>
    </source>
</evidence>
<feature type="transmembrane region" description="Helical" evidence="1">
    <location>
        <begin position="35"/>
        <end position="54"/>
    </location>
</feature>
<organism evidence="2 3">
    <name type="scientific">Raoultibacter timonensis</name>
    <dbReference type="NCBI Taxonomy" id="1907662"/>
    <lineage>
        <taxon>Bacteria</taxon>
        <taxon>Bacillati</taxon>
        <taxon>Actinomycetota</taxon>
        <taxon>Coriobacteriia</taxon>
        <taxon>Eggerthellales</taxon>
        <taxon>Eggerthellaceae</taxon>
        <taxon>Raoultibacter</taxon>
    </lineage>
</organism>
<dbReference type="EMBL" id="AP025564">
    <property type="protein sequence ID" value="BDE94802.1"/>
    <property type="molecule type" value="Genomic_DNA"/>
</dbReference>
<reference evidence="2 3" key="1">
    <citation type="submission" date="2022-01" db="EMBL/GenBank/DDBJ databases">
        <title>Novel bile acid biosynthetic pathways are enriched in the microbiome of centenarians.</title>
        <authorList>
            <person name="Sato Y."/>
            <person name="Atarashi K."/>
            <person name="Plichta R.D."/>
            <person name="Arai Y."/>
            <person name="Sasajima S."/>
            <person name="Kearney M.S."/>
            <person name="Suda W."/>
            <person name="Takeshita K."/>
            <person name="Sasaki T."/>
            <person name="Okamoto S."/>
            <person name="Skelly N.A."/>
            <person name="Okamura Y."/>
            <person name="Vlamakis H."/>
            <person name="Li Y."/>
            <person name="Tanoue T."/>
            <person name="Takei H."/>
            <person name="Nittono H."/>
            <person name="Narushima S."/>
            <person name="Irie J."/>
            <person name="Itoh H."/>
            <person name="Moriya K."/>
            <person name="Sugiura Y."/>
            <person name="Suematsu M."/>
            <person name="Moritoki N."/>
            <person name="Shibata S."/>
            <person name="Littman R.D."/>
            <person name="Fischbach A.M."/>
            <person name="Uwamino Y."/>
            <person name="Inoue T."/>
            <person name="Honda A."/>
            <person name="Hattori M."/>
            <person name="Murai T."/>
            <person name="Xavier J.R."/>
            <person name="Hirose N."/>
            <person name="Honda K."/>
        </authorList>
    </citation>
    <scope>NUCLEOTIDE SEQUENCE [LARGE SCALE GENOMIC DNA]</scope>
    <source>
        <strain evidence="2 3">CE91-St30</strain>
    </source>
</reference>
<dbReference type="Proteomes" id="UP001320544">
    <property type="component" value="Chromosome"/>
</dbReference>
<dbReference type="RefSeq" id="WP_244411337.1">
    <property type="nucleotide sequence ID" value="NZ_AP025564.1"/>
</dbReference>
<proteinExistence type="predicted"/>
<evidence type="ECO:0000256" key="1">
    <source>
        <dbReference type="SAM" id="Phobius"/>
    </source>
</evidence>
<sequence>MAAATYSIAICLVAACIASSFMAISAYIASRKKTLAYLGTFSAIYGVEQALILYNEYLTQNLPFNAEWGAMEDPFSHIVFGAALCQSLWLVILDFTNENRWQWKYGPVLGFTAISLLFYAAPGIDDAMRKWVLYSLRQFFLLGGSIFFWLRYLTVDSAPEKIRYRRKALTSSCSPYWWF</sequence>
<accession>A0ABM7WF48</accession>
<feature type="transmembrane region" description="Helical" evidence="1">
    <location>
        <begin position="6"/>
        <end position="28"/>
    </location>
</feature>
<keyword evidence="1" id="KW-0472">Membrane</keyword>
<name>A0ABM7WF48_9ACTN</name>
<feature type="transmembrane region" description="Helical" evidence="1">
    <location>
        <begin position="105"/>
        <end position="124"/>
    </location>
</feature>
<keyword evidence="1" id="KW-1133">Transmembrane helix</keyword>
<feature type="transmembrane region" description="Helical" evidence="1">
    <location>
        <begin position="74"/>
        <end position="93"/>
    </location>
</feature>
<keyword evidence="3" id="KW-1185">Reference proteome</keyword>
<keyword evidence="1" id="KW-0812">Transmembrane</keyword>
<gene>
    <name evidence="2" type="ORF">CE91St30_01350</name>
</gene>